<evidence type="ECO:0000313" key="15">
    <source>
        <dbReference type="EMBL" id="ANO50567.1"/>
    </source>
</evidence>
<evidence type="ECO:0000256" key="12">
    <source>
        <dbReference type="ARBA" id="ARBA00033708"/>
    </source>
</evidence>
<dbReference type="PROSITE" id="PS50283">
    <property type="entry name" value="NA_SOLUT_SYMP_3"/>
    <property type="match status" value="1"/>
</dbReference>
<feature type="transmembrane region" description="Helical" evidence="14">
    <location>
        <begin position="123"/>
        <end position="141"/>
    </location>
</feature>
<dbReference type="GO" id="GO:0031402">
    <property type="term" value="F:sodium ion binding"/>
    <property type="evidence" value="ECO:0007669"/>
    <property type="project" value="UniProtKB-UniRule"/>
</dbReference>
<feature type="transmembrane region" description="Helical" evidence="14">
    <location>
        <begin position="179"/>
        <end position="198"/>
    </location>
</feature>
<dbReference type="NCBIfam" id="TIGR00813">
    <property type="entry name" value="sss"/>
    <property type="match status" value="1"/>
</dbReference>
<evidence type="ECO:0000256" key="7">
    <source>
        <dbReference type="ARBA" id="ARBA00022989"/>
    </source>
</evidence>
<feature type="transmembrane region" description="Helical" evidence="14">
    <location>
        <begin position="233"/>
        <end position="252"/>
    </location>
</feature>
<dbReference type="GO" id="GO:0005886">
    <property type="term" value="C:plasma membrane"/>
    <property type="evidence" value="ECO:0007669"/>
    <property type="project" value="UniProtKB-SubCell"/>
</dbReference>
<dbReference type="Gene3D" id="1.20.1730.10">
    <property type="entry name" value="Sodium/glucose cotransporter"/>
    <property type="match status" value="1"/>
</dbReference>
<dbReference type="GO" id="GO:0005298">
    <property type="term" value="F:proline:sodium symporter activity"/>
    <property type="evidence" value="ECO:0007669"/>
    <property type="project" value="UniProtKB-UniRule"/>
</dbReference>
<dbReference type="AlphaFoldDB" id="A0A193LDI0"/>
<keyword evidence="10 14" id="KW-0472">Membrane</keyword>
<feature type="transmembrane region" description="Helical" evidence="14">
    <location>
        <begin position="451"/>
        <end position="469"/>
    </location>
</feature>
<evidence type="ECO:0000256" key="13">
    <source>
        <dbReference type="RuleBase" id="RU362091"/>
    </source>
</evidence>
<evidence type="ECO:0000256" key="14">
    <source>
        <dbReference type="RuleBase" id="RU366012"/>
    </source>
</evidence>
<dbReference type="EMBL" id="CP016268">
    <property type="protein sequence ID" value="ANO50567.1"/>
    <property type="molecule type" value="Genomic_DNA"/>
</dbReference>
<dbReference type="InterPro" id="IPR001734">
    <property type="entry name" value="Na/solute_symporter"/>
</dbReference>
<dbReference type="CDD" id="cd11475">
    <property type="entry name" value="SLC5sbd_PutP"/>
    <property type="match status" value="1"/>
</dbReference>
<keyword evidence="14" id="KW-0997">Cell inner membrane</keyword>
<keyword evidence="3 14" id="KW-0813">Transport</keyword>
<comment type="similarity">
    <text evidence="2 13">Belongs to the sodium:solute symporter (SSF) (TC 2.A.21) family.</text>
</comment>
<dbReference type="OrthoDB" id="9789704at2"/>
<dbReference type="PANTHER" id="PTHR48086">
    <property type="entry name" value="SODIUM/PROLINE SYMPORTER-RELATED"/>
    <property type="match status" value="1"/>
</dbReference>
<feature type="transmembrane region" description="Helical" evidence="14">
    <location>
        <begin position="6"/>
        <end position="23"/>
    </location>
</feature>
<keyword evidence="7 14" id="KW-1133">Transmembrane helix</keyword>
<evidence type="ECO:0000256" key="1">
    <source>
        <dbReference type="ARBA" id="ARBA00004651"/>
    </source>
</evidence>
<dbReference type="PANTHER" id="PTHR48086:SF3">
    <property type="entry name" value="SODIUM_PROLINE SYMPORTER"/>
    <property type="match status" value="1"/>
</dbReference>
<evidence type="ECO:0000313" key="16">
    <source>
        <dbReference type="Proteomes" id="UP000092695"/>
    </source>
</evidence>
<protein>
    <recommendedName>
        <fullName evidence="14">Sodium/proline symporter</fullName>
    </recommendedName>
    <alternativeName>
        <fullName evidence="14">Proline permease</fullName>
    </alternativeName>
</protein>
<evidence type="ECO:0000256" key="10">
    <source>
        <dbReference type="ARBA" id="ARBA00023136"/>
    </source>
</evidence>
<dbReference type="InterPro" id="IPR011851">
    <property type="entry name" value="Na/Pro_symporter"/>
</dbReference>
<feature type="transmembrane region" description="Helical" evidence="14">
    <location>
        <begin position="364"/>
        <end position="383"/>
    </location>
</feature>
<keyword evidence="16" id="KW-1185">Reference proteome</keyword>
<reference evidence="15 16" key="1">
    <citation type="submission" date="2016-06" db="EMBL/GenBank/DDBJ databases">
        <title>Complete genome sequence of a deep-branching marine Gamma Proteobacterium Woeseia oceani type strain XK5.</title>
        <authorList>
            <person name="Mu D."/>
            <person name="Du Z."/>
        </authorList>
    </citation>
    <scope>NUCLEOTIDE SEQUENCE [LARGE SCALE GENOMIC DNA]</scope>
    <source>
        <strain evidence="15 16">XK5</strain>
    </source>
</reference>
<evidence type="ECO:0000256" key="9">
    <source>
        <dbReference type="ARBA" id="ARBA00023065"/>
    </source>
</evidence>
<feature type="transmembrane region" description="Helical" evidence="14">
    <location>
        <begin position="422"/>
        <end position="445"/>
    </location>
</feature>
<sequence>MSIQLVFLLLYFIAMVGIGAVVMRRSGRGTEEFLLGGRCLGPGVTALRLQSSSMSGYMFLGAGSLGYTQGYFGMWYALGDIGGGILNLSVLGRRMRKLSQILGSITSIEYLEHRYPSKWTRGIAAPIALFCIFFYVLAQFIAGGRGLEIVSGVSYPVALAVAIGVIVLYTYLGGYLAVAYTDFVQAIVMLVGMLWVLIGTLQAVGGLSDGNQAIGALDPTLLTMWGRGLAFEGQWGIVIGALLIFSIGYMGWPHVVVSHMAMKRPGVARKAGVYSLLFNVLFIPGPYLIGLFALLLVPTLANPEMAVFSVAEAVLPPFAVGIVMAAIMAAIMSTADALLLQSGTIASQDIYARFINRSMSEQQMVWVSRVIVLSLAVIGYAIAVVEPPAVASIVIFSTTVLGSAFVPAYVCAVWWKKANAAGAIASMLAGTLSSVSWELLAMPAATGLDPMVIGLALSTTTIVVVSLLTQKSHPVPERIRRAIDETARLSPIPASLRRGQDSSLSAQADILAREHS</sequence>
<evidence type="ECO:0000256" key="5">
    <source>
        <dbReference type="ARBA" id="ARBA00022692"/>
    </source>
</evidence>
<feature type="transmembrane region" description="Helical" evidence="14">
    <location>
        <begin position="389"/>
        <end position="415"/>
    </location>
</feature>
<evidence type="ECO:0000256" key="4">
    <source>
        <dbReference type="ARBA" id="ARBA00022475"/>
    </source>
</evidence>
<feature type="transmembrane region" description="Helical" evidence="14">
    <location>
        <begin position="153"/>
        <end position="172"/>
    </location>
</feature>
<feature type="transmembrane region" description="Helical" evidence="14">
    <location>
        <begin position="72"/>
        <end position="91"/>
    </location>
</feature>
<feature type="transmembrane region" description="Helical" evidence="14">
    <location>
        <begin position="318"/>
        <end position="343"/>
    </location>
</feature>
<dbReference type="GO" id="GO:0015824">
    <property type="term" value="P:proline transport"/>
    <property type="evidence" value="ECO:0007669"/>
    <property type="project" value="UniProtKB-UniRule"/>
</dbReference>
<dbReference type="RefSeq" id="WP_068613422.1">
    <property type="nucleotide sequence ID" value="NZ_CP016268.1"/>
</dbReference>
<dbReference type="PROSITE" id="PS00457">
    <property type="entry name" value="NA_SOLUT_SYMP_2"/>
    <property type="match status" value="1"/>
</dbReference>
<dbReference type="KEGG" id="woc:BA177_04465"/>
<dbReference type="InterPro" id="IPR038377">
    <property type="entry name" value="Na/Glc_symporter_sf"/>
</dbReference>
<comment type="subcellular location">
    <subcellularLocation>
        <location evidence="14">Cell inner membrane</location>
        <topology evidence="14">Multi-pass membrane protein</topology>
    </subcellularLocation>
    <subcellularLocation>
        <location evidence="1">Cell membrane</location>
        <topology evidence="1">Multi-pass membrane protein</topology>
    </subcellularLocation>
</comment>
<keyword evidence="4" id="KW-1003">Cell membrane</keyword>
<keyword evidence="6 14" id="KW-0769">Symport</keyword>
<organism evidence="15 16">
    <name type="scientific">Woeseia oceani</name>
    <dbReference type="NCBI Taxonomy" id="1548547"/>
    <lineage>
        <taxon>Bacteria</taxon>
        <taxon>Pseudomonadati</taxon>
        <taxon>Pseudomonadota</taxon>
        <taxon>Gammaproteobacteria</taxon>
        <taxon>Woeseiales</taxon>
        <taxon>Woeseiaceae</taxon>
        <taxon>Woeseia</taxon>
    </lineage>
</organism>
<proteinExistence type="inferred from homology"/>
<feature type="transmembrane region" description="Helical" evidence="14">
    <location>
        <begin position="273"/>
        <end position="298"/>
    </location>
</feature>
<comment type="catalytic activity">
    <reaction evidence="12">
        <text>L-proline(in) + Na(+)(in) = L-proline(out) + Na(+)(out)</text>
        <dbReference type="Rhea" id="RHEA:28967"/>
        <dbReference type="ChEBI" id="CHEBI:29101"/>
        <dbReference type="ChEBI" id="CHEBI:60039"/>
    </reaction>
</comment>
<dbReference type="STRING" id="1548547.BA177_04465"/>
<dbReference type="InterPro" id="IPR018212">
    <property type="entry name" value="Na/solute_symporter_CS"/>
</dbReference>
<dbReference type="Proteomes" id="UP000092695">
    <property type="component" value="Chromosome"/>
</dbReference>
<name>A0A193LDI0_9GAMM</name>
<gene>
    <name evidence="15" type="ORF">BA177_04465</name>
</gene>
<keyword evidence="8 14" id="KW-0915">Sodium</keyword>
<keyword evidence="11 14" id="KW-0739">Sodium transport</keyword>
<evidence type="ECO:0000256" key="11">
    <source>
        <dbReference type="ARBA" id="ARBA00023201"/>
    </source>
</evidence>
<dbReference type="Pfam" id="PF00474">
    <property type="entry name" value="SSF"/>
    <property type="match status" value="1"/>
</dbReference>
<keyword evidence="14" id="KW-0029">Amino-acid transport</keyword>
<keyword evidence="5 14" id="KW-0812">Transmembrane</keyword>
<keyword evidence="9 14" id="KW-0406">Ion transport</keyword>
<evidence type="ECO:0000256" key="3">
    <source>
        <dbReference type="ARBA" id="ARBA00022448"/>
    </source>
</evidence>
<accession>A0A193LDI0</accession>
<evidence type="ECO:0000256" key="2">
    <source>
        <dbReference type="ARBA" id="ARBA00006434"/>
    </source>
</evidence>
<evidence type="ECO:0000256" key="8">
    <source>
        <dbReference type="ARBA" id="ARBA00023053"/>
    </source>
</evidence>
<evidence type="ECO:0000256" key="6">
    <source>
        <dbReference type="ARBA" id="ARBA00022847"/>
    </source>
</evidence>
<comment type="function">
    <text evidence="14">Catalyzes the sodium-dependent uptake of extracellular L-proline.</text>
</comment>
<dbReference type="InterPro" id="IPR050277">
    <property type="entry name" value="Sodium:Solute_Symporter"/>
</dbReference>